<dbReference type="GO" id="GO:0004177">
    <property type="term" value="F:aminopeptidase activity"/>
    <property type="evidence" value="ECO:0007669"/>
    <property type="project" value="UniProtKB-KW"/>
</dbReference>
<gene>
    <name evidence="3" type="ORF">FBZ95_10933</name>
</gene>
<evidence type="ECO:0000313" key="3">
    <source>
        <dbReference type="EMBL" id="TWB69437.1"/>
    </source>
</evidence>
<dbReference type="STRING" id="1399419.A5906_01875"/>
<dbReference type="AlphaFoldDB" id="A0A560JEP5"/>
<dbReference type="PANTHER" id="PTHR46112">
    <property type="entry name" value="AMINOPEPTIDASE"/>
    <property type="match status" value="1"/>
</dbReference>
<reference evidence="3 4" key="1">
    <citation type="submission" date="2019-06" db="EMBL/GenBank/DDBJ databases">
        <title>Genomic Encyclopedia of Type Strains, Phase IV (KMG-V): Genome sequencing to study the core and pangenomes of soil and plant-associated prokaryotes.</title>
        <authorList>
            <person name="Whitman W."/>
        </authorList>
    </citation>
    <scope>NUCLEOTIDE SEQUENCE [LARGE SCALE GENOMIC DNA]</scope>
    <source>
        <strain evidence="3 4">BR 10556</strain>
    </source>
</reference>
<dbReference type="CDD" id="cd01066">
    <property type="entry name" value="APP_MetAP"/>
    <property type="match status" value="1"/>
</dbReference>
<dbReference type="InterPro" id="IPR000587">
    <property type="entry name" value="Creatinase_N"/>
</dbReference>
<keyword evidence="3" id="KW-0378">Hydrolase</keyword>
<evidence type="ECO:0000259" key="1">
    <source>
        <dbReference type="Pfam" id="PF00557"/>
    </source>
</evidence>
<dbReference type="Gene3D" id="3.90.230.10">
    <property type="entry name" value="Creatinase/methionine aminopeptidase superfamily"/>
    <property type="match status" value="1"/>
</dbReference>
<accession>A0A560JEP5</accession>
<dbReference type="SUPFAM" id="SSF55920">
    <property type="entry name" value="Creatinase/aminopeptidase"/>
    <property type="match status" value="1"/>
</dbReference>
<evidence type="ECO:0000259" key="2">
    <source>
        <dbReference type="Pfam" id="PF01321"/>
    </source>
</evidence>
<dbReference type="PANTHER" id="PTHR46112:SF2">
    <property type="entry name" value="XAA-PRO AMINOPEPTIDASE P-RELATED"/>
    <property type="match status" value="1"/>
</dbReference>
<dbReference type="Gene3D" id="3.40.350.10">
    <property type="entry name" value="Creatinase/prolidase N-terminal domain"/>
    <property type="match status" value="1"/>
</dbReference>
<dbReference type="Pfam" id="PF01321">
    <property type="entry name" value="Creatinase_N"/>
    <property type="match status" value="1"/>
</dbReference>
<evidence type="ECO:0000313" key="4">
    <source>
        <dbReference type="Proteomes" id="UP000315914"/>
    </source>
</evidence>
<proteinExistence type="predicted"/>
<keyword evidence="3" id="KW-0031">Aminopeptidase</keyword>
<dbReference type="InterPro" id="IPR029149">
    <property type="entry name" value="Creatin/AminoP/Spt16_N"/>
</dbReference>
<dbReference type="Proteomes" id="UP000315914">
    <property type="component" value="Unassembled WGS sequence"/>
</dbReference>
<dbReference type="RefSeq" id="WP_080137739.1">
    <property type="nucleotide sequence ID" value="NZ_LWIG01000024.1"/>
</dbReference>
<dbReference type="OrthoDB" id="9761809at2"/>
<dbReference type="SUPFAM" id="SSF53092">
    <property type="entry name" value="Creatinase/prolidase N-terminal domain"/>
    <property type="match status" value="1"/>
</dbReference>
<feature type="domain" description="Peptidase M24" evidence="1">
    <location>
        <begin position="168"/>
        <end position="376"/>
    </location>
</feature>
<dbReference type="Pfam" id="PF00557">
    <property type="entry name" value="Peptidase_M24"/>
    <property type="match status" value="1"/>
</dbReference>
<dbReference type="InterPro" id="IPR036005">
    <property type="entry name" value="Creatinase/aminopeptidase-like"/>
</dbReference>
<organism evidence="3 4">
    <name type="scientific">Bradyrhizobium sacchari</name>
    <dbReference type="NCBI Taxonomy" id="1399419"/>
    <lineage>
        <taxon>Bacteria</taxon>
        <taxon>Pseudomonadati</taxon>
        <taxon>Pseudomonadota</taxon>
        <taxon>Alphaproteobacteria</taxon>
        <taxon>Hyphomicrobiales</taxon>
        <taxon>Nitrobacteraceae</taxon>
        <taxon>Bradyrhizobium</taxon>
    </lineage>
</organism>
<dbReference type="InterPro" id="IPR050659">
    <property type="entry name" value="Peptidase_M24B"/>
</dbReference>
<dbReference type="EMBL" id="VITW01000009">
    <property type="protein sequence ID" value="TWB69437.1"/>
    <property type="molecule type" value="Genomic_DNA"/>
</dbReference>
<protein>
    <submittedName>
        <fullName evidence="3">Xaa-Pro aminopeptidase</fullName>
    </submittedName>
</protein>
<keyword evidence="4" id="KW-1185">Reference proteome</keyword>
<sequence>MRKELHFEKGEFQARLSAVKTAMEKRGIDVLMISEPPNMNYLTGYDAYSYYVPQFVIVSLKHEQPVWIGRFMDRVSAVMTTYLDDQNVHAYEDKYVHSATLSAFDVIAQTVRDLGGEKACIGVELGGYYYSAKAHADLIRALPEARFVDADLLVNWIRVVKSPAELALMRQAGAIADAMMQRAIDVAAPGVRECDIAAAVYYQMAAGTAEFGGSYGCAPPFLCVAERAVAPHAAWTDKPLPKSTTLNLELFGNRLRYQVNLSRSIAVGPPSPAFQNLADVAVEAMNAALDHVRPGLTCSEVESVFRRSLARHGLEKEARLGYSIGLGYPPGAVERTASLRKGDETVLQPGMCFHMMPGLWLDDVGIAITQSFAVTETGHEPLSSTPRKLFVK</sequence>
<dbReference type="InterPro" id="IPR000994">
    <property type="entry name" value="Pept_M24"/>
</dbReference>
<feature type="domain" description="Creatinase N-terminal" evidence="2">
    <location>
        <begin position="15"/>
        <end position="160"/>
    </location>
</feature>
<keyword evidence="3" id="KW-0645">Protease</keyword>
<comment type="caution">
    <text evidence="3">The sequence shown here is derived from an EMBL/GenBank/DDBJ whole genome shotgun (WGS) entry which is preliminary data.</text>
</comment>
<name>A0A560JEP5_9BRAD</name>